<dbReference type="AlphaFoldDB" id="R4X903"/>
<comment type="caution">
    <text evidence="1">The sequence shown here is derived from an EMBL/GenBank/DDBJ whole genome shotgun (WGS) entry which is preliminary data.</text>
</comment>
<evidence type="ECO:0008006" key="3">
    <source>
        <dbReference type="Google" id="ProtNLM"/>
    </source>
</evidence>
<dbReference type="EMBL" id="CAHR02000071">
    <property type="protein sequence ID" value="CCG82123.1"/>
    <property type="molecule type" value="Genomic_DNA"/>
</dbReference>
<dbReference type="SUPFAM" id="SSF81383">
    <property type="entry name" value="F-box domain"/>
    <property type="match status" value="1"/>
</dbReference>
<proteinExistence type="predicted"/>
<sequence>MVSDMMDPLSVFPVEVAIKILENIELEELLLSTRFTSRTWNHILFGQLSHLMVTSYRLRLDLGGRRFDLPLKFRNRDGTLDVWASEKLDVRAFSGKEGACLPISAGIVNRSVATLDRVQYSNPVTNTGLLDTIRLDLKVESFLEDHPTTRPESGSDSVDEKADAQMATVQSPVTRVSLSIRPDELTKWIVLCRLAQGYQTPAEARALNHPATKLNGVVGPYRGFKNSAGIWCVPHTNKVSA</sequence>
<dbReference type="Proteomes" id="UP000013776">
    <property type="component" value="Unassembled WGS sequence"/>
</dbReference>
<name>R4X903_TAPDE</name>
<evidence type="ECO:0000313" key="1">
    <source>
        <dbReference type="EMBL" id="CCG82123.1"/>
    </source>
</evidence>
<dbReference type="VEuPathDB" id="FungiDB:TAPDE_002064"/>
<protein>
    <recommendedName>
        <fullName evidence="3">F-box domain-containing protein</fullName>
    </recommendedName>
</protein>
<gene>
    <name evidence="1" type="ORF">TAPDE_002064</name>
</gene>
<dbReference type="InterPro" id="IPR036047">
    <property type="entry name" value="F-box-like_dom_sf"/>
</dbReference>
<keyword evidence="2" id="KW-1185">Reference proteome</keyword>
<organism evidence="1 2">
    <name type="scientific">Taphrina deformans (strain PYCC 5710 / ATCC 11124 / CBS 356.35 / IMI 108563 / JCM 9778 / NBRC 8474)</name>
    <name type="common">Peach leaf curl fungus</name>
    <name type="synonym">Lalaria deformans</name>
    <dbReference type="NCBI Taxonomy" id="1097556"/>
    <lineage>
        <taxon>Eukaryota</taxon>
        <taxon>Fungi</taxon>
        <taxon>Dikarya</taxon>
        <taxon>Ascomycota</taxon>
        <taxon>Taphrinomycotina</taxon>
        <taxon>Taphrinomycetes</taxon>
        <taxon>Taphrinales</taxon>
        <taxon>Taphrinaceae</taxon>
        <taxon>Taphrina</taxon>
    </lineage>
</organism>
<evidence type="ECO:0000313" key="2">
    <source>
        <dbReference type="Proteomes" id="UP000013776"/>
    </source>
</evidence>
<reference evidence="1 2" key="1">
    <citation type="journal article" date="2013" name="MBio">
        <title>Genome sequencing of the plant pathogen Taphrina deformans, the causal agent of peach leaf curl.</title>
        <authorList>
            <person name="Cisse O.H."/>
            <person name="Almeida J.M.G.C.F."/>
            <person name="Fonseca A."/>
            <person name="Kumar A.A."/>
            <person name="Salojaervi J."/>
            <person name="Overmyer K."/>
            <person name="Hauser P.M."/>
            <person name="Pagni M."/>
        </authorList>
    </citation>
    <scope>NUCLEOTIDE SEQUENCE [LARGE SCALE GENOMIC DNA]</scope>
    <source>
        <strain evidence="2">PYCC 5710 / ATCC 11124 / CBS 356.35 / IMI 108563 / JCM 9778 / NBRC 8474</strain>
    </source>
</reference>
<accession>R4X903</accession>